<evidence type="ECO:0000313" key="5">
    <source>
        <dbReference type="Proteomes" id="UP000064967"/>
    </source>
</evidence>
<sequence length="428" mass="45482">MTTMERAGATVTCLAVCLALVFGPSRAEAQERDQAEEAHALEVRRADALRLGAERNPFVAEARRPLPAVSALGSASKTPLSYAPRAQVSAGRREGAFGSGLEISGSVFQDLSIHGLGSARTAVSSSMGRATRSELERVRLDGASAAAIAWVDLLEAQELVRLRALAYADAQDIARVAKARVGRGVSLPVEGAVADSEVGTAEIANRDAEGMTFEASARLNFALGEVPNVPVVARGDLYAIAEVPARERPPTREHPATMAAHSRVDLAAADVKLARAYGSPPLGVGVTFAREGQGEQVFLGTLSVPLPVLDPSRFETSRQKVYLSAAEATETRVRAQVAHDLALAEHERLHTREVQAALRTRVVDSLREAVRLARSSYDAGTADMTSLLIVRQRLVAAEEQLARASAEVQRADIRYGTATGTLLDEAAR</sequence>
<name>A0A0K1PLM8_9BACT</name>
<keyword evidence="3" id="KW-0732">Signal</keyword>
<dbReference type="EMBL" id="CP012333">
    <property type="protein sequence ID" value="AKU94019.1"/>
    <property type="molecule type" value="Genomic_DNA"/>
</dbReference>
<feature type="chain" id="PRO_5005465681" evidence="3">
    <location>
        <begin position="30"/>
        <end position="428"/>
    </location>
</feature>
<organism evidence="4 5">
    <name type="scientific">Labilithrix luteola</name>
    <dbReference type="NCBI Taxonomy" id="1391654"/>
    <lineage>
        <taxon>Bacteria</taxon>
        <taxon>Pseudomonadati</taxon>
        <taxon>Myxococcota</taxon>
        <taxon>Polyangia</taxon>
        <taxon>Polyangiales</taxon>
        <taxon>Labilitrichaceae</taxon>
        <taxon>Labilithrix</taxon>
    </lineage>
</organism>
<keyword evidence="2" id="KW-0175">Coiled coil</keyword>
<dbReference type="STRING" id="1391654.AKJ09_00683"/>
<dbReference type="RefSeq" id="WP_146645683.1">
    <property type="nucleotide sequence ID" value="NZ_CP012333.1"/>
</dbReference>
<evidence type="ECO:0000256" key="3">
    <source>
        <dbReference type="SAM" id="SignalP"/>
    </source>
</evidence>
<dbReference type="GO" id="GO:0015562">
    <property type="term" value="F:efflux transmembrane transporter activity"/>
    <property type="evidence" value="ECO:0007669"/>
    <property type="project" value="InterPro"/>
</dbReference>
<protein>
    <submittedName>
        <fullName evidence="4">Heavy metal RND efflux outer membrane protein, CzcC family</fullName>
    </submittedName>
</protein>
<feature type="coiled-coil region" evidence="2">
    <location>
        <begin position="387"/>
        <end position="414"/>
    </location>
</feature>
<dbReference type="Pfam" id="PF02321">
    <property type="entry name" value="OEP"/>
    <property type="match status" value="1"/>
</dbReference>
<dbReference type="Gene3D" id="1.20.1600.10">
    <property type="entry name" value="Outer membrane efflux proteins (OEP)"/>
    <property type="match status" value="1"/>
</dbReference>
<comment type="similarity">
    <text evidence="1">Belongs to the outer membrane factor (OMF) (TC 1.B.17) family.</text>
</comment>
<dbReference type="PANTHER" id="PTHR30203:SF30">
    <property type="entry name" value="OUTER MEMBRANE PROTEIN-RELATED"/>
    <property type="match status" value="1"/>
</dbReference>
<feature type="signal peptide" evidence="3">
    <location>
        <begin position="1"/>
        <end position="29"/>
    </location>
</feature>
<dbReference type="SUPFAM" id="SSF56954">
    <property type="entry name" value="Outer membrane efflux proteins (OEP)"/>
    <property type="match status" value="1"/>
</dbReference>
<evidence type="ECO:0000256" key="2">
    <source>
        <dbReference type="SAM" id="Coils"/>
    </source>
</evidence>
<gene>
    <name evidence="4" type="ORF">AKJ09_00683</name>
</gene>
<dbReference type="InterPro" id="IPR003423">
    <property type="entry name" value="OMP_efflux"/>
</dbReference>
<evidence type="ECO:0000313" key="4">
    <source>
        <dbReference type="EMBL" id="AKU94019.1"/>
    </source>
</evidence>
<reference evidence="4 5" key="1">
    <citation type="submission" date="2015-08" db="EMBL/GenBank/DDBJ databases">
        <authorList>
            <person name="Babu N.S."/>
            <person name="Beckwith C.J."/>
            <person name="Beseler K.G."/>
            <person name="Brison A."/>
            <person name="Carone J.V."/>
            <person name="Caskin T.P."/>
            <person name="Diamond M."/>
            <person name="Durham M.E."/>
            <person name="Foxe J.M."/>
            <person name="Go M."/>
            <person name="Henderson B.A."/>
            <person name="Jones I.B."/>
            <person name="McGettigan J.A."/>
            <person name="Micheletti S.J."/>
            <person name="Nasrallah M.E."/>
            <person name="Ortiz D."/>
            <person name="Piller C.R."/>
            <person name="Privatt S.R."/>
            <person name="Schneider S.L."/>
            <person name="Sharp S."/>
            <person name="Smith T.C."/>
            <person name="Stanton J.D."/>
            <person name="Ullery H.E."/>
            <person name="Wilson R.J."/>
            <person name="Serrano M.G."/>
            <person name="Buck G."/>
            <person name="Lee V."/>
            <person name="Wang Y."/>
            <person name="Carvalho R."/>
            <person name="Voegtly L."/>
            <person name="Shi R."/>
            <person name="Duckworth R."/>
            <person name="Johnson A."/>
            <person name="Loviza R."/>
            <person name="Walstead R."/>
            <person name="Shah Z."/>
            <person name="Kiflezghi M."/>
            <person name="Wade K."/>
            <person name="Ball S.L."/>
            <person name="Bradley K.W."/>
            <person name="Asai D.J."/>
            <person name="Bowman C.A."/>
            <person name="Russell D.A."/>
            <person name="Pope W.H."/>
            <person name="Jacobs-Sera D."/>
            <person name="Hendrix R.W."/>
            <person name="Hatfull G.F."/>
        </authorList>
    </citation>
    <scope>NUCLEOTIDE SEQUENCE [LARGE SCALE GENOMIC DNA]</scope>
    <source>
        <strain evidence="4 5">DSM 27648</strain>
    </source>
</reference>
<dbReference type="OrthoDB" id="5381209at2"/>
<proteinExistence type="inferred from homology"/>
<accession>A0A0K1PLM8</accession>
<dbReference type="InterPro" id="IPR010131">
    <property type="entry name" value="MdtP/NodT-like"/>
</dbReference>
<dbReference type="PANTHER" id="PTHR30203">
    <property type="entry name" value="OUTER MEMBRANE CATION EFFLUX PROTEIN"/>
    <property type="match status" value="1"/>
</dbReference>
<evidence type="ECO:0000256" key="1">
    <source>
        <dbReference type="ARBA" id="ARBA00007613"/>
    </source>
</evidence>
<dbReference type="Proteomes" id="UP000064967">
    <property type="component" value="Chromosome"/>
</dbReference>
<dbReference type="AlphaFoldDB" id="A0A0K1PLM8"/>
<keyword evidence="5" id="KW-1185">Reference proteome</keyword>
<dbReference type="KEGG" id="llu:AKJ09_00683"/>